<comment type="caution">
    <text evidence="2">The sequence shown here is derived from an EMBL/GenBank/DDBJ whole genome shotgun (WGS) entry which is preliminary data.</text>
</comment>
<dbReference type="AlphaFoldDB" id="A0ABD0Y660"/>
<gene>
    <name evidence="2" type="ORF">AAG570_003206</name>
</gene>
<evidence type="ECO:0000313" key="3">
    <source>
        <dbReference type="Proteomes" id="UP001558652"/>
    </source>
</evidence>
<keyword evidence="3" id="KW-1185">Reference proteome</keyword>
<keyword evidence="1" id="KW-0732">Signal</keyword>
<dbReference type="EMBL" id="JBFDAA010000013">
    <property type="protein sequence ID" value="KAL1122880.1"/>
    <property type="molecule type" value="Genomic_DNA"/>
</dbReference>
<evidence type="ECO:0000313" key="2">
    <source>
        <dbReference type="EMBL" id="KAL1122880.1"/>
    </source>
</evidence>
<name>A0ABD0Y660_9HEMI</name>
<reference evidence="2 3" key="1">
    <citation type="submission" date="2024-07" db="EMBL/GenBank/DDBJ databases">
        <title>Chromosome-level genome assembly of the water stick insect Ranatra chinensis (Heteroptera: Nepidae).</title>
        <authorList>
            <person name="Liu X."/>
        </authorList>
    </citation>
    <scope>NUCLEOTIDE SEQUENCE [LARGE SCALE GENOMIC DNA]</scope>
    <source>
        <strain evidence="2">Cailab_2021Rc</strain>
        <tissue evidence="2">Muscle</tissue>
    </source>
</reference>
<accession>A0ABD0Y660</accession>
<dbReference type="Proteomes" id="UP001558652">
    <property type="component" value="Unassembled WGS sequence"/>
</dbReference>
<dbReference type="Gene3D" id="2.70.220.10">
    <property type="entry name" value="Ganglioside GM2 activator"/>
    <property type="match status" value="1"/>
</dbReference>
<proteinExistence type="predicted"/>
<evidence type="ECO:0000256" key="1">
    <source>
        <dbReference type="ARBA" id="ARBA00022729"/>
    </source>
</evidence>
<protein>
    <submittedName>
        <fullName evidence="2">Uncharacterized protein</fullName>
    </submittedName>
</protein>
<dbReference type="InterPro" id="IPR036846">
    <property type="entry name" value="GM2-AP_sf"/>
</dbReference>
<sequence length="190" mass="22002">MASKRQNMFHKNKKQETTEIAPRWNTHTLYQLPFGPAKIIPRKVTDCEDHGTNQLRVPGTKLRKISRDTWSYSTDVILLMPVSDDIKVSFNAAYFGNGGWKGNWMMKDLGGICSACKLYIPQATKYVLKRLNLTDCPIPAGNYTVNDNIIKNPRFEIIPMIYNMYKLDLFFIKDDKRLGCKRIYFDIVPK</sequence>
<organism evidence="2 3">
    <name type="scientific">Ranatra chinensis</name>
    <dbReference type="NCBI Taxonomy" id="642074"/>
    <lineage>
        <taxon>Eukaryota</taxon>
        <taxon>Metazoa</taxon>
        <taxon>Ecdysozoa</taxon>
        <taxon>Arthropoda</taxon>
        <taxon>Hexapoda</taxon>
        <taxon>Insecta</taxon>
        <taxon>Pterygota</taxon>
        <taxon>Neoptera</taxon>
        <taxon>Paraneoptera</taxon>
        <taxon>Hemiptera</taxon>
        <taxon>Heteroptera</taxon>
        <taxon>Panheteroptera</taxon>
        <taxon>Nepomorpha</taxon>
        <taxon>Nepidae</taxon>
        <taxon>Ranatrinae</taxon>
        <taxon>Ranatra</taxon>
    </lineage>
</organism>